<feature type="region of interest" description="Disordered" evidence="2">
    <location>
        <begin position="2220"/>
        <end position="2251"/>
    </location>
</feature>
<keyword evidence="5" id="KW-1185">Reference proteome</keyword>
<feature type="domain" description="EF-hand" evidence="3">
    <location>
        <begin position="2764"/>
        <end position="2799"/>
    </location>
</feature>
<dbReference type="Pfam" id="PF13499">
    <property type="entry name" value="EF-hand_7"/>
    <property type="match status" value="1"/>
</dbReference>
<comment type="caution">
    <text evidence="4">The sequence shown here is derived from an EMBL/GenBank/DDBJ whole genome shotgun (WGS) entry which is preliminary data.</text>
</comment>
<evidence type="ECO:0000259" key="3">
    <source>
        <dbReference type="PROSITE" id="PS50222"/>
    </source>
</evidence>
<sequence length="2875" mass="322364">MTSTGSDMPVDKQLGEDAERIETYAFVPDHLRHHFKAHNYLFASEGDNQEEQQRVRQARQTRSAHLVADLFSKTPPPAPAQFLYINAIERALTARMTYARAREGLEKYFNDVVAKVIQLEAQYPNGVFDISGMKIPTLVQTQRQIINVCQGCLGDCDIYIGMYEALPSPPSVSLSPVIRFVACSTKSKMLYQTLECPLNSNHQVPSTHQLPSVGNQHEEEQQPPLGSITVEAMTVKEAIIVDDIADLEPGQIHRFYPNETVGPFSCFPLVSELNESGMPIGVLSVDACRKAQRLLPQSMSVEGLHAFLLRMQLKDAATELRKAKMDGARFLALTEIDLRHKPSFQRLKVGTRNRLLEIIRALQRGSKMHLPDGNDRASQFFTQDDDAIEFLDGISRLSGKFLAHYRRVHWMQEIASVTRNPACTAYDVYDVLIRAITRSIEPLERVAVWKITTAKMTTSTPSWEIDVVASSAVPDDRIIPFKDGLERKFKRIAIYKENEEAVRTSHDGQHTPLLRGGIINVITQPITSKPPSAHACENAVYHLSWSDRSLQSVTWPQLRQLLPIRNMNSKHFQLRQLCHCLLEKETDAQQRRCKGNTGEVSDVNQIKNPNGLVALLRDTSRSAAVKYVLEVDFSASFEPPKELYTFLGRAVAVAENALLCVRGREARHARRKRAVAKNSQWFQSIGLNPSGDALRALNDIVLSVFEDISECLPGVHLQIAELQADGVQLKYTFTGKGSTVLGNTLNRGQGVSFKCLDTKQPVVVGATSELRSRLQRLGALRSQPQAVDAAFPFIFLPLFHEDCAVGVLSVDSFKDVPKGRQDEAHPEVGILDFLIPLSKLLASAIYAKRRAFALYQLQLSCQEVLRSPQQLLFYACRALKDIMVGAWKVRAVEVDGVRGKTTLVYDFSESERKQARSWLFNVVRPMAFRWKELCTDTIILYLCQMQSNAEQSADSLINLLAAIRKDEQEHQMIVARYQQLICDERDAPPNAPRRAVVESEKVKLFEKQTADKYFLLLDDDEGISSDLTRDIPSSADRTANEKYAAHAMKLFLGTTACLYSDVQAMARPSSRLFLTISALPQFHASCDQVYLQRVASITSKYMVALQERVQRSRERTIALSDFRSICLKTLSESSMEPLDTTAFARGGRYQHKLSPAQEIETESLLHLQRETIMLIERTLGSPNVYFGLLEPALRLLRYTSSSKTSEMAGKKLKHGYGVSFLALEKQIPVVVTSQDAANEDDTTSHFHKLRFFTNEALKTRKWPFIVVPLGNLGVLALDNMEAYERKSGEIQPELGVVDFLRKIGQRFAEVLAVTRERASQQRQKLRDEALVRVMSACENFKPTTSTIGAVSLYLPHVVIQHIENALNGVDAYIGMVDPLCKRIRFICASSNSKMESKSVDTTQSVSFRVFANQRTIVIPQLTEFFQQQQLLQQHDSEHGQKLKYFGGAKSPHGAFVCVPVPFVGVLTVDTFPGAAGGEFSTSFPEDGVVAFLEKAANYLGENIRTISANDAKKQLPTLFQGNRTTFPLLFKEILGIISRNLLAAIDIQALRFERSEQTRQWRKNALFASMRRSTADCNEPEAINTDDAEELLLMQNLGQQFRQLSESECVETSGEIITATVPLVYQLPKRPEILVVHCSSTRDVEDDDAALGPTVIVLRRVKGATWVYDEEFLVSILPFVNSLINLVNIRVEGIVARRLATNKLESMCQSLERIPSRKAMQALYSTMLPTVMELLAQAMSRDNCDVYLGQRELTDHSKSRASQLQLRFVAASGRSLMQNIILDLENSDNLSLIVVQSLQHQQSAVVLLSGEQSPIRFLTTKPAQRVYLTVPMGDNYVLCADSLGLEAFVPGKRQVVEPDVVAFLKKSALTLLESIQSTRHRVSYDELQRLTTEPHTDLRYFHSTILDGLRRDLVNIHSQQILTLGADFTSSFRLEAWQRRCTRRPISTLLEHFCSVNGCSQTLVEHEVHFETQVLLPMTNLPRTLDVSRSRMQPVEGTEKHGAFTCACLATMLDMSLTPQGGDAKLALCVFSHDVKTKQDVKQHQTISKISRRAMMPPDYGDSTAFFSNYQRQYFFAFAAVVADVYIHVFRACALETYASELFMALQEYFDAKDGIAVRFSRSGTHEETKDNQKASTLDKHEKGTSDHASRSATPVTTIEPPGSDSRPPVVLFCQQPGKAFLRGKLETKVRQFEETNAPITIFMTKKAAPAPPVKVSFETTHTSVSSTGNAKSKGDKSKTTKRAGPTSLFGGRKLFRYGKKKKQDEEEEKAKQEEQLLKATPQLQALSPSRAQQLRQETVSLHVFIRALDYQGRRDIIAFTIEKQSIKAAAAIEKITRRVKSHADALAAELITKRPRGDEEINASRFCSVPSSSNSQGGGGFLLLSLLKRAREDFQQVEGTFGSAMRQFLTGAQSTARDTHSTASEAMGALFGIAPDKGDETVGNSPTTAILRVALVACGSKRDTIVALSQNDLLKEYLRVQAGKKLLQLDPTDNKVWAAIARARTLLRSFNEILQALDPRPEDGKEPSGVKVGVNLVLHSLLDLLLAQSAVVRYLKHLEMEISSKQRQFCDAPATTLQCFVRQSQARTALKKRRREFKAVLSIQCAFRQHLARRRVLFMKWTRAAVIVQRAYRRKRQRAKGSRPQRFTAQLLSASRKYGAMGRSPSIVVNESLADGAWRTEMAAFGSFDEYLSSKVGKEQVKKEEELMWTHRRQLEKERSRLPRDEALREDVGDLFELLDDAGCGELSRERTSALITRLHVPLNEEEVADVVAMMDSDGSGSISMDEFLRWFAHEFPLLQNRAPRVCGVVTRKDWQWVIQQSARSAILKRWRAMRAGAIATATNGQEVAENFKSQEGAIWEEEENSDSVDQEED</sequence>
<name>A0A9W6WNY2_9STRA</name>
<dbReference type="CDD" id="cd00051">
    <property type="entry name" value="EFh"/>
    <property type="match status" value="1"/>
</dbReference>
<dbReference type="InterPro" id="IPR011992">
    <property type="entry name" value="EF-hand-dom_pair"/>
</dbReference>
<dbReference type="EMBL" id="BSXW01000091">
    <property type="protein sequence ID" value="GMF11879.1"/>
    <property type="molecule type" value="Genomic_DNA"/>
</dbReference>
<feature type="compositionally biased region" description="Basic and acidic residues" evidence="2">
    <location>
        <begin position="2124"/>
        <end position="2150"/>
    </location>
</feature>
<proteinExistence type="predicted"/>
<dbReference type="SUPFAM" id="SSF47473">
    <property type="entry name" value="EF-hand"/>
    <property type="match status" value="1"/>
</dbReference>
<reference evidence="4" key="1">
    <citation type="submission" date="2023-04" db="EMBL/GenBank/DDBJ databases">
        <title>Phytophthora lilii NBRC 32176.</title>
        <authorList>
            <person name="Ichikawa N."/>
            <person name="Sato H."/>
            <person name="Tonouchi N."/>
        </authorList>
    </citation>
    <scope>NUCLEOTIDE SEQUENCE</scope>
    <source>
        <strain evidence="4">NBRC 32176</strain>
    </source>
</reference>
<dbReference type="Gene3D" id="1.10.238.10">
    <property type="entry name" value="EF-hand"/>
    <property type="match status" value="1"/>
</dbReference>
<dbReference type="GO" id="GO:0005509">
    <property type="term" value="F:calcium ion binding"/>
    <property type="evidence" value="ECO:0007669"/>
    <property type="project" value="InterPro"/>
</dbReference>
<dbReference type="PROSITE" id="PS50222">
    <property type="entry name" value="EF_HAND_2"/>
    <property type="match status" value="1"/>
</dbReference>
<dbReference type="PROSITE" id="PS50096">
    <property type="entry name" value="IQ"/>
    <property type="match status" value="2"/>
</dbReference>
<feature type="compositionally biased region" description="Polar residues" evidence="2">
    <location>
        <begin position="2220"/>
        <end position="2231"/>
    </location>
</feature>
<organism evidence="4 5">
    <name type="scientific">Phytophthora lilii</name>
    <dbReference type="NCBI Taxonomy" id="2077276"/>
    <lineage>
        <taxon>Eukaryota</taxon>
        <taxon>Sar</taxon>
        <taxon>Stramenopiles</taxon>
        <taxon>Oomycota</taxon>
        <taxon>Peronosporomycetes</taxon>
        <taxon>Peronosporales</taxon>
        <taxon>Peronosporaceae</taxon>
        <taxon>Phytophthora</taxon>
    </lineage>
</organism>
<keyword evidence="1" id="KW-0106">Calcium</keyword>
<feature type="region of interest" description="Disordered" evidence="2">
    <location>
        <begin position="2856"/>
        <end position="2875"/>
    </location>
</feature>
<dbReference type="Proteomes" id="UP001165083">
    <property type="component" value="Unassembled WGS sequence"/>
</dbReference>
<feature type="region of interest" description="Disordered" evidence="2">
    <location>
        <begin position="2123"/>
        <end position="2170"/>
    </location>
</feature>
<evidence type="ECO:0000313" key="4">
    <source>
        <dbReference type="EMBL" id="GMF11879.1"/>
    </source>
</evidence>
<accession>A0A9W6WNY2</accession>
<dbReference type="PROSITE" id="PS00018">
    <property type="entry name" value="EF_HAND_1"/>
    <property type="match status" value="1"/>
</dbReference>
<protein>
    <submittedName>
        <fullName evidence="4">Unnamed protein product</fullName>
    </submittedName>
</protein>
<dbReference type="InterPro" id="IPR018247">
    <property type="entry name" value="EF_Hand_1_Ca_BS"/>
</dbReference>
<gene>
    <name evidence="4" type="ORF">Plil01_000254800</name>
</gene>
<evidence type="ECO:0000256" key="1">
    <source>
        <dbReference type="ARBA" id="ARBA00022837"/>
    </source>
</evidence>
<evidence type="ECO:0000256" key="2">
    <source>
        <dbReference type="SAM" id="MobiDB-lite"/>
    </source>
</evidence>
<dbReference type="InterPro" id="IPR002048">
    <property type="entry name" value="EF_hand_dom"/>
</dbReference>
<evidence type="ECO:0000313" key="5">
    <source>
        <dbReference type="Proteomes" id="UP001165083"/>
    </source>
</evidence>
<dbReference type="OrthoDB" id="26525at2759"/>
<feature type="compositionally biased region" description="Acidic residues" evidence="2">
    <location>
        <begin position="2860"/>
        <end position="2875"/>
    </location>
</feature>